<dbReference type="EMBL" id="JAGPXD010000004">
    <property type="protein sequence ID" value="KAH7358407.1"/>
    <property type="molecule type" value="Genomic_DNA"/>
</dbReference>
<evidence type="ECO:0000256" key="1">
    <source>
        <dbReference type="SAM" id="MobiDB-lite"/>
    </source>
</evidence>
<accession>A0A8K0TB83</accession>
<evidence type="ECO:0000313" key="3">
    <source>
        <dbReference type="Proteomes" id="UP000813385"/>
    </source>
</evidence>
<proteinExistence type="predicted"/>
<gene>
    <name evidence="2" type="ORF">B0T11DRAFT_103378</name>
</gene>
<evidence type="ECO:0000313" key="2">
    <source>
        <dbReference type="EMBL" id="KAH7358407.1"/>
    </source>
</evidence>
<dbReference type="Proteomes" id="UP000813385">
    <property type="component" value="Unassembled WGS sequence"/>
</dbReference>
<keyword evidence="3" id="KW-1185">Reference proteome</keyword>
<organism evidence="2 3">
    <name type="scientific">Plectosphaerella cucumerina</name>
    <dbReference type="NCBI Taxonomy" id="40658"/>
    <lineage>
        <taxon>Eukaryota</taxon>
        <taxon>Fungi</taxon>
        <taxon>Dikarya</taxon>
        <taxon>Ascomycota</taxon>
        <taxon>Pezizomycotina</taxon>
        <taxon>Sordariomycetes</taxon>
        <taxon>Hypocreomycetidae</taxon>
        <taxon>Glomerellales</taxon>
        <taxon>Plectosphaerellaceae</taxon>
        <taxon>Plectosphaerella</taxon>
    </lineage>
</organism>
<protein>
    <submittedName>
        <fullName evidence="2">Uncharacterized protein</fullName>
    </submittedName>
</protein>
<dbReference type="AlphaFoldDB" id="A0A8K0TB83"/>
<name>A0A8K0TB83_9PEZI</name>
<feature type="region of interest" description="Disordered" evidence="1">
    <location>
        <begin position="188"/>
        <end position="214"/>
    </location>
</feature>
<reference evidence="2" key="1">
    <citation type="journal article" date="2021" name="Nat. Commun.">
        <title>Genetic determinants of endophytism in the Arabidopsis root mycobiome.</title>
        <authorList>
            <person name="Mesny F."/>
            <person name="Miyauchi S."/>
            <person name="Thiergart T."/>
            <person name="Pickel B."/>
            <person name="Atanasova L."/>
            <person name="Karlsson M."/>
            <person name="Huettel B."/>
            <person name="Barry K.W."/>
            <person name="Haridas S."/>
            <person name="Chen C."/>
            <person name="Bauer D."/>
            <person name="Andreopoulos W."/>
            <person name="Pangilinan J."/>
            <person name="LaButti K."/>
            <person name="Riley R."/>
            <person name="Lipzen A."/>
            <person name="Clum A."/>
            <person name="Drula E."/>
            <person name="Henrissat B."/>
            <person name="Kohler A."/>
            <person name="Grigoriev I.V."/>
            <person name="Martin F.M."/>
            <person name="Hacquard S."/>
        </authorList>
    </citation>
    <scope>NUCLEOTIDE SEQUENCE</scope>
    <source>
        <strain evidence="2">MPI-CAGE-AT-0016</strain>
    </source>
</reference>
<sequence>MGRREGCTGALPPEDKPSAAQLSALPRRLVGRQGDLEAGAPPHGSKEFGFWHLLLWTSGNLKAAALRQPQRLDPWRHLNRQTLNPASTAVGTSERTDMTQREGLVWCSDEATPRLPAQLSQPRLPRLSLPCWSRRRRQRPVSAGYRGSRSRPVNFGPAAIVAAGSPPLVGAGRGTQASPRRRREIAGGEILGPTSGDGSSGGRDVRLGVHGVGL</sequence>
<comment type="caution">
    <text evidence="2">The sequence shown here is derived from an EMBL/GenBank/DDBJ whole genome shotgun (WGS) entry which is preliminary data.</text>
</comment>